<dbReference type="AlphaFoldDB" id="A0A4R1IAC2"/>
<name>A0A4R1IAC2_ANCAQ</name>
<evidence type="ECO:0000313" key="1">
    <source>
        <dbReference type="EMBL" id="TCK31203.1"/>
    </source>
</evidence>
<organism evidence="1 2">
    <name type="scientific">Ancylobacter aquaticus</name>
    <dbReference type="NCBI Taxonomy" id="100"/>
    <lineage>
        <taxon>Bacteria</taxon>
        <taxon>Pseudomonadati</taxon>
        <taxon>Pseudomonadota</taxon>
        <taxon>Alphaproteobacteria</taxon>
        <taxon>Hyphomicrobiales</taxon>
        <taxon>Xanthobacteraceae</taxon>
        <taxon>Ancylobacter</taxon>
    </lineage>
</organism>
<evidence type="ECO:0000313" key="2">
    <source>
        <dbReference type="Proteomes" id="UP000295030"/>
    </source>
</evidence>
<dbReference type="RefSeq" id="WP_207907682.1">
    <property type="nucleotide sequence ID" value="NZ_SMFY01000001.1"/>
</dbReference>
<accession>A0A4R1IAC2</accession>
<dbReference type="InterPro" id="IPR029044">
    <property type="entry name" value="Nucleotide-diphossugar_trans"/>
</dbReference>
<evidence type="ECO:0008006" key="3">
    <source>
        <dbReference type="Google" id="ProtNLM"/>
    </source>
</evidence>
<sequence>MAAKLAFSIGTLVTDLHLYDQMKASFRAKGFGEDCEFLMVDNTGPQQTDAYAGLNRLLNEARAPLVILCHQDLLLIDDGRAELEARLRELSEHDPHWALAGNGGGSHLARLHLRITDKFGDNQNRGGPFPVRVRSLDENFIVVRAEARIGLSRDLTGFHLYGTDICLMADMLGWNAYVVDFHLRHLGEARMGEAFERSVREFRTKWSHALRERFLQTTCTRVLVTGRKQGRLVQDLRLKFPLSYSVWSDRFRRKVKAFRLSSRAGTK</sequence>
<reference evidence="1 2" key="1">
    <citation type="submission" date="2019-03" db="EMBL/GenBank/DDBJ databases">
        <title>Genomic Encyclopedia of Type Strains, Phase IV (KMG-IV): sequencing the most valuable type-strain genomes for metagenomic binning, comparative biology and taxonomic classification.</title>
        <authorList>
            <person name="Goeker M."/>
        </authorList>
    </citation>
    <scope>NUCLEOTIDE SEQUENCE [LARGE SCALE GENOMIC DNA]</scope>
    <source>
        <strain evidence="1 2">DSM 101</strain>
    </source>
</reference>
<dbReference type="EMBL" id="SMFY01000001">
    <property type="protein sequence ID" value="TCK31203.1"/>
    <property type="molecule type" value="Genomic_DNA"/>
</dbReference>
<dbReference type="Proteomes" id="UP000295030">
    <property type="component" value="Unassembled WGS sequence"/>
</dbReference>
<protein>
    <recommendedName>
        <fullName evidence="3">Acyl esterase</fullName>
    </recommendedName>
</protein>
<comment type="caution">
    <text evidence="1">The sequence shown here is derived from an EMBL/GenBank/DDBJ whole genome shotgun (WGS) entry which is preliminary data.</text>
</comment>
<proteinExistence type="predicted"/>
<dbReference type="Gene3D" id="3.90.550.10">
    <property type="entry name" value="Spore Coat Polysaccharide Biosynthesis Protein SpsA, Chain A"/>
    <property type="match status" value="1"/>
</dbReference>
<keyword evidence="2" id="KW-1185">Reference proteome</keyword>
<gene>
    <name evidence="1" type="ORF">EV667_1309</name>
</gene>